<gene>
    <name evidence="5" type="ORF">DSCO28_18680</name>
</gene>
<comment type="similarity">
    <text evidence="2">Belongs to the transposase 27 family.</text>
</comment>
<dbReference type="EMBL" id="AP021876">
    <property type="protein sequence ID" value="BBO81302.1"/>
    <property type="molecule type" value="Genomic_DNA"/>
</dbReference>
<dbReference type="PANTHER" id="PTHR33293">
    <property type="entry name" value="INSERTION ELEMENT IS1 1 PROTEIN INSB-RELATED"/>
    <property type="match status" value="1"/>
</dbReference>
<name>A0A5K7ZGS5_9BACT</name>
<dbReference type="Pfam" id="PF03400">
    <property type="entry name" value="DDE_Tnp_IS1"/>
    <property type="match status" value="1"/>
</dbReference>
<keyword evidence="3" id="KW-0815">Transposition</keyword>
<comment type="function">
    <text evidence="1">Absolutely required for transposition of IS1.</text>
</comment>
<proteinExistence type="inferred from homology"/>
<dbReference type="PANTHER" id="PTHR33293:SF1">
    <property type="entry name" value="INSERTION ELEMENT IS1 1 PROTEIN INSB-RELATED"/>
    <property type="match status" value="1"/>
</dbReference>
<evidence type="ECO:0000256" key="1">
    <source>
        <dbReference type="ARBA" id="ARBA00004091"/>
    </source>
</evidence>
<sequence length="139" mass="16274">MWSFVQNKKNKQWLWFALDVDSREIVGTYIGSRDRSGAKGLWDSLPPVYRQCAVTFTDFWRAYDDIFPFNRHHSVGKDSGKTSYIERFNLTVRQRISRLVRKTLSFSKKFENHVGAVWNFIHHYNAEIAPKIVNAATTS</sequence>
<evidence type="ECO:0000256" key="4">
    <source>
        <dbReference type="ARBA" id="ARBA00023172"/>
    </source>
</evidence>
<dbReference type="GO" id="GO:0006313">
    <property type="term" value="P:DNA transposition"/>
    <property type="evidence" value="ECO:0007669"/>
    <property type="project" value="InterPro"/>
</dbReference>
<evidence type="ECO:0000313" key="6">
    <source>
        <dbReference type="Proteomes" id="UP000425960"/>
    </source>
</evidence>
<dbReference type="GO" id="GO:0003677">
    <property type="term" value="F:DNA binding"/>
    <property type="evidence" value="ECO:0007669"/>
    <property type="project" value="InterPro"/>
</dbReference>
<dbReference type="AlphaFoldDB" id="A0A5K7ZGS5"/>
<keyword evidence="4" id="KW-0233">DNA recombination</keyword>
<evidence type="ECO:0000256" key="2">
    <source>
        <dbReference type="ARBA" id="ARBA00008841"/>
    </source>
</evidence>
<evidence type="ECO:0000256" key="3">
    <source>
        <dbReference type="ARBA" id="ARBA00022578"/>
    </source>
</evidence>
<accession>A0A5K7ZGS5</accession>
<evidence type="ECO:0000313" key="5">
    <source>
        <dbReference type="EMBL" id="BBO81302.1"/>
    </source>
</evidence>
<dbReference type="GO" id="GO:0004803">
    <property type="term" value="F:transposase activity"/>
    <property type="evidence" value="ECO:0007669"/>
    <property type="project" value="InterPro"/>
</dbReference>
<dbReference type="Proteomes" id="UP000425960">
    <property type="component" value="Chromosome"/>
</dbReference>
<reference evidence="5 6" key="1">
    <citation type="submission" date="2019-11" db="EMBL/GenBank/DDBJ databases">
        <title>Comparative genomics of hydrocarbon-degrading Desulfosarcina strains.</title>
        <authorList>
            <person name="Watanabe M."/>
            <person name="Kojima H."/>
            <person name="Fukui M."/>
        </authorList>
    </citation>
    <scope>NUCLEOTIDE SEQUENCE [LARGE SCALE GENOMIC DNA]</scope>
    <source>
        <strain evidence="5 6">28bB2T</strain>
    </source>
</reference>
<protein>
    <submittedName>
        <fullName evidence="5">Transposase</fullName>
    </submittedName>
</protein>
<dbReference type="InterPro" id="IPR005063">
    <property type="entry name" value="Transposase_27"/>
</dbReference>
<dbReference type="KEGG" id="dov:DSCO28_18680"/>
<organism evidence="5 6">
    <name type="scientific">Desulfosarcina ovata subsp. sediminis</name>
    <dbReference type="NCBI Taxonomy" id="885957"/>
    <lineage>
        <taxon>Bacteria</taxon>
        <taxon>Pseudomonadati</taxon>
        <taxon>Thermodesulfobacteriota</taxon>
        <taxon>Desulfobacteria</taxon>
        <taxon>Desulfobacterales</taxon>
        <taxon>Desulfosarcinaceae</taxon>
        <taxon>Desulfosarcina</taxon>
    </lineage>
</organism>
<dbReference type="InterPro" id="IPR051354">
    <property type="entry name" value="Transposase_27_IS1"/>
</dbReference>
<dbReference type="NCBIfam" id="NF033558">
    <property type="entry name" value="transpos_IS1"/>
    <property type="match status" value="1"/>
</dbReference>